<dbReference type="EMBL" id="KV426442">
    <property type="protein sequence ID" value="KZV80855.1"/>
    <property type="molecule type" value="Genomic_DNA"/>
</dbReference>
<accession>A0A165BLE9</accession>
<protein>
    <recommendedName>
        <fullName evidence="4">F-box domain-containing protein</fullName>
    </recommendedName>
</protein>
<evidence type="ECO:0000313" key="3">
    <source>
        <dbReference type="Proteomes" id="UP000077266"/>
    </source>
</evidence>
<dbReference type="AlphaFoldDB" id="A0A165BLE9"/>
<gene>
    <name evidence="2" type="ORF">EXIGLDRAFT_629514</name>
</gene>
<evidence type="ECO:0000313" key="2">
    <source>
        <dbReference type="EMBL" id="KZV80855.1"/>
    </source>
</evidence>
<dbReference type="InParanoid" id="A0A165BLE9"/>
<dbReference type="STRING" id="1314781.A0A165BLE9"/>
<evidence type="ECO:0008006" key="4">
    <source>
        <dbReference type="Google" id="ProtNLM"/>
    </source>
</evidence>
<organism evidence="2 3">
    <name type="scientific">Exidia glandulosa HHB12029</name>
    <dbReference type="NCBI Taxonomy" id="1314781"/>
    <lineage>
        <taxon>Eukaryota</taxon>
        <taxon>Fungi</taxon>
        <taxon>Dikarya</taxon>
        <taxon>Basidiomycota</taxon>
        <taxon>Agaricomycotina</taxon>
        <taxon>Agaricomycetes</taxon>
        <taxon>Auriculariales</taxon>
        <taxon>Exidiaceae</taxon>
        <taxon>Exidia</taxon>
    </lineage>
</organism>
<reference evidence="2 3" key="1">
    <citation type="journal article" date="2016" name="Mol. Biol. Evol.">
        <title>Comparative Genomics of Early-Diverging Mushroom-Forming Fungi Provides Insights into the Origins of Lignocellulose Decay Capabilities.</title>
        <authorList>
            <person name="Nagy L.G."/>
            <person name="Riley R."/>
            <person name="Tritt A."/>
            <person name="Adam C."/>
            <person name="Daum C."/>
            <person name="Floudas D."/>
            <person name="Sun H."/>
            <person name="Yadav J.S."/>
            <person name="Pangilinan J."/>
            <person name="Larsson K.H."/>
            <person name="Matsuura K."/>
            <person name="Barry K."/>
            <person name="Labutti K."/>
            <person name="Kuo R."/>
            <person name="Ohm R.A."/>
            <person name="Bhattacharya S.S."/>
            <person name="Shirouzu T."/>
            <person name="Yoshinaga Y."/>
            <person name="Martin F.M."/>
            <person name="Grigoriev I.V."/>
            <person name="Hibbett D.S."/>
        </authorList>
    </citation>
    <scope>NUCLEOTIDE SEQUENCE [LARGE SCALE GENOMIC DNA]</scope>
    <source>
        <strain evidence="2 3">HHB12029</strain>
    </source>
</reference>
<name>A0A165BLE9_EXIGL</name>
<dbReference type="Proteomes" id="UP000077266">
    <property type="component" value="Unassembled WGS sequence"/>
</dbReference>
<dbReference type="OrthoDB" id="2595178at2759"/>
<evidence type="ECO:0000256" key="1">
    <source>
        <dbReference type="SAM" id="MobiDB-lite"/>
    </source>
</evidence>
<sequence length="450" mass="49574">MAKQSELDVVLNPRPYELDAGRLLLVPLLPQSPPKVALPSEIWERILAYAVHSPYNVDQSKRRLTRAQWRAELSTICRTFSVLVPPLLFAHPVVSTPRSLTALSNAIHAGHARWDSLRRILYSTPGRWVQSLDLSPLDPGSEHLVVDALLRNMLPLVPFLDELRLNPTIQLSRLTFDAFRSGPHASKLRSLTGLRFSAPHLGPAAPPGSGAAAQAMYEEVQDPVLRLLRACLSLQELELLPPPRPLNAADDDDDDWPIPEGSETELHEPPDLPSLQSLAVFLSPTSPMVALLSRSALPSIQRLTIPGELAVSSDLLSAHGSALRALAIHEPPTVSPALAAEHVPHNLLSTCPSLRHLVLPCSTPQFDSVTRHPLATLSIPRPTPEFLRTLERGLFPALRVVQFRDTRWLRKGVAPIARQTGVAGEMARWRVRLGRLRVRVLDGAGREEEV</sequence>
<proteinExistence type="predicted"/>
<keyword evidence="3" id="KW-1185">Reference proteome</keyword>
<feature type="region of interest" description="Disordered" evidence="1">
    <location>
        <begin position="242"/>
        <end position="270"/>
    </location>
</feature>